<evidence type="ECO:0000256" key="5">
    <source>
        <dbReference type="SAM" id="Phobius"/>
    </source>
</evidence>
<evidence type="ECO:0000256" key="3">
    <source>
        <dbReference type="ARBA" id="ARBA00022989"/>
    </source>
</evidence>
<dbReference type="OrthoDB" id="5421146at2"/>
<keyword evidence="3 5" id="KW-1133">Transmembrane helix</keyword>
<sequence length="229" mass="25044">MIFDIFLRGWADLARPGALKVLLKGIGLAILLLLVVWFGLFELIGWFVPDTITLPFFGEIGWIDPALSIASIGVMLIASVFLMVPVASIFTGFFLDEVAELVERHHYPGLPPVRRLSLSETLGDSLRFFGVVLGANLLALIVYLFVGPFAPVVFFALNGYLLGREYFQMAAVRRMTRAEAKALYAANKGTIWASGALMALPLTVPVLNLAVPVVGAAAFTHLFHRLAQR</sequence>
<dbReference type="InterPro" id="IPR059112">
    <property type="entry name" value="CysZ/EI24"/>
</dbReference>
<evidence type="ECO:0000313" key="6">
    <source>
        <dbReference type="EMBL" id="SDE72190.1"/>
    </source>
</evidence>
<protein>
    <submittedName>
        <fullName evidence="6">Uncharacterized protein involved in cysteine biosynthesis</fullName>
    </submittedName>
</protein>
<feature type="transmembrane region" description="Helical" evidence="5">
    <location>
        <begin position="141"/>
        <end position="161"/>
    </location>
</feature>
<accession>A0A1G7F8A6</accession>
<dbReference type="EMBL" id="FNAY01000003">
    <property type="protein sequence ID" value="SDE72190.1"/>
    <property type="molecule type" value="Genomic_DNA"/>
</dbReference>
<feature type="transmembrane region" description="Helical" evidence="5">
    <location>
        <begin position="68"/>
        <end position="95"/>
    </location>
</feature>
<feature type="transmembrane region" description="Helical" evidence="5">
    <location>
        <begin position="206"/>
        <end position="223"/>
    </location>
</feature>
<dbReference type="RefSeq" id="WP_074552972.1">
    <property type="nucleotide sequence ID" value="NZ_CP119563.1"/>
</dbReference>
<comment type="subcellular location">
    <subcellularLocation>
        <location evidence="1">Membrane</location>
        <topology evidence="1">Multi-pass membrane protein</topology>
    </subcellularLocation>
</comment>
<dbReference type="Pfam" id="PF07264">
    <property type="entry name" value="EI24"/>
    <property type="match status" value="1"/>
</dbReference>
<evidence type="ECO:0000256" key="2">
    <source>
        <dbReference type="ARBA" id="ARBA00022692"/>
    </source>
</evidence>
<evidence type="ECO:0000256" key="1">
    <source>
        <dbReference type="ARBA" id="ARBA00004141"/>
    </source>
</evidence>
<reference evidence="6 7" key="1">
    <citation type="submission" date="2016-10" db="EMBL/GenBank/DDBJ databases">
        <authorList>
            <person name="de Groot N.N."/>
        </authorList>
    </citation>
    <scope>NUCLEOTIDE SEQUENCE [LARGE SCALE GENOMIC DNA]</scope>
    <source>
        <strain evidence="7">DSM 938 / 37b4</strain>
    </source>
</reference>
<keyword evidence="4 5" id="KW-0472">Membrane</keyword>
<evidence type="ECO:0000256" key="4">
    <source>
        <dbReference type="ARBA" id="ARBA00023136"/>
    </source>
</evidence>
<organism evidence="6 7">
    <name type="scientific">Rhodobacter capsulatus</name>
    <name type="common">Rhodopseudomonas capsulata</name>
    <dbReference type="NCBI Taxonomy" id="1061"/>
    <lineage>
        <taxon>Bacteria</taxon>
        <taxon>Pseudomonadati</taxon>
        <taxon>Pseudomonadota</taxon>
        <taxon>Alphaproteobacteria</taxon>
        <taxon>Rhodobacterales</taxon>
        <taxon>Rhodobacter group</taxon>
        <taxon>Rhodobacter</taxon>
    </lineage>
</organism>
<proteinExistence type="predicted"/>
<feature type="transmembrane region" description="Helical" evidence="5">
    <location>
        <begin position="182"/>
        <end position="200"/>
    </location>
</feature>
<dbReference type="Proteomes" id="UP000183812">
    <property type="component" value="Unassembled WGS sequence"/>
</dbReference>
<name>A0A1G7F8A6_RHOCA</name>
<gene>
    <name evidence="6" type="ORF">SAMN04244550_00898</name>
</gene>
<feature type="transmembrane region" description="Helical" evidence="5">
    <location>
        <begin position="21"/>
        <end position="48"/>
    </location>
</feature>
<evidence type="ECO:0000313" key="7">
    <source>
        <dbReference type="Proteomes" id="UP000183812"/>
    </source>
</evidence>
<keyword evidence="2 5" id="KW-0812">Transmembrane</keyword>
<dbReference type="AlphaFoldDB" id="A0A1G7F8A6"/>